<accession>A0A382LDN9</accession>
<dbReference type="EMBL" id="UINC01086484">
    <property type="protein sequence ID" value="SVC34994.1"/>
    <property type="molecule type" value="Genomic_DNA"/>
</dbReference>
<protein>
    <submittedName>
        <fullName evidence="1">Uncharacterized protein</fullName>
    </submittedName>
</protein>
<dbReference type="InterPro" id="IPR006311">
    <property type="entry name" value="TAT_signal"/>
</dbReference>
<dbReference type="AlphaFoldDB" id="A0A382LDN9"/>
<dbReference type="PROSITE" id="PS51318">
    <property type="entry name" value="TAT"/>
    <property type="match status" value="1"/>
</dbReference>
<reference evidence="1" key="1">
    <citation type="submission" date="2018-05" db="EMBL/GenBank/DDBJ databases">
        <authorList>
            <person name="Lanie J.A."/>
            <person name="Ng W.-L."/>
            <person name="Kazmierczak K.M."/>
            <person name="Andrzejewski T.M."/>
            <person name="Davidsen T.M."/>
            <person name="Wayne K.J."/>
            <person name="Tettelin H."/>
            <person name="Glass J.I."/>
            <person name="Rusch D."/>
            <person name="Podicherti R."/>
            <person name="Tsui H.-C.T."/>
            <person name="Winkler M.E."/>
        </authorList>
    </citation>
    <scope>NUCLEOTIDE SEQUENCE</scope>
</reference>
<name>A0A382LDN9_9ZZZZ</name>
<organism evidence="1">
    <name type="scientific">marine metagenome</name>
    <dbReference type="NCBI Taxonomy" id="408172"/>
    <lineage>
        <taxon>unclassified sequences</taxon>
        <taxon>metagenomes</taxon>
        <taxon>ecological metagenomes</taxon>
    </lineage>
</organism>
<sequence length="186" mass="21037">MSFTRRQFLLSTVGAAGGFILPSFYARALEFVDQFREPLLEPPKRVVDELIICQEFVEGELTLGDPREEPPDMTWRELLTRYHPDWRDGYWGLEESQLDDAAPWDTVWRSWGRVDSPAARAYHLLESLDLGPDLTGPKAVGGLSFIDGAMHRTIDYLGVTVEDDISISLLQQRLNDLKTGIKVSLG</sequence>
<proteinExistence type="predicted"/>
<evidence type="ECO:0000313" key="1">
    <source>
        <dbReference type="EMBL" id="SVC34994.1"/>
    </source>
</evidence>
<gene>
    <name evidence="1" type="ORF">METZ01_LOCUS287848</name>
</gene>